<dbReference type="SUPFAM" id="SSF52047">
    <property type="entry name" value="RNI-like"/>
    <property type="match status" value="1"/>
</dbReference>
<proteinExistence type="predicted"/>
<dbReference type="Gene3D" id="3.80.10.10">
    <property type="entry name" value="Ribonuclease Inhibitor"/>
    <property type="match status" value="1"/>
</dbReference>
<keyword evidence="3" id="KW-1185">Reference proteome</keyword>
<sequence>RITSALEKLTICDCPNLKSIPYPHETHTDDDQLLLGLSSLREMTIEDCDGLTNLPSEMIESCAQSLESLALLVILNCPMLGVKRGDGSEWPKISHIPQLHVPVP</sequence>
<feature type="domain" description="Disease resistance protein At4g27190-like leucine-rich repeats" evidence="1">
    <location>
        <begin position="3"/>
        <end position="77"/>
    </location>
</feature>
<accession>A0A022RMF8</accession>
<dbReference type="EMBL" id="KI630370">
    <property type="protein sequence ID" value="EYU40943.1"/>
    <property type="molecule type" value="Genomic_DNA"/>
</dbReference>
<evidence type="ECO:0000313" key="2">
    <source>
        <dbReference type="EMBL" id="EYU40943.1"/>
    </source>
</evidence>
<gene>
    <name evidence="2" type="ORF">MIMGU_mgv11b021324mg</name>
</gene>
<evidence type="ECO:0000259" key="1">
    <source>
        <dbReference type="Pfam" id="PF23247"/>
    </source>
</evidence>
<dbReference type="InterPro" id="IPR057135">
    <property type="entry name" value="At4g27190-like_LRR"/>
</dbReference>
<evidence type="ECO:0000313" key="3">
    <source>
        <dbReference type="Proteomes" id="UP000030748"/>
    </source>
</evidence>
<dbReference type="InterPro" id="IPR032675">
    <property type="entry name" value="LRR_dom_sf"/>
</dbReference>
<dbReference type="AlphaFoldDB" id="A0A022RMF8"/>
<name>A0A022RMF8_ERYGU</name>
<organism evidence="2 3">
    <name type="scientific">Erythranthe guttata</name>
    <name type="common">Yellow monkey flower</name>
    <name type="synonym">Mimulus guttatus</name>
    <dbReference type="NCBI Taxonomy" id="4155"/>
    <lineage>
        <taxon>Eukaryota</taxon>
        <taxon>Viridiplantae</taxon>
        <taxon>Streptophyta</taxon>
        <taxon>Embryophyta</taxon>
        <taxon>Tracheophyta</taxon>
        <taxon>Spermatophyta</taxon>
        <taxon>Magnoliopsida</taxon>
        <taxon>eudicotyledons</taxon>
        <taxon>Gunneridae</taxon>
        <taxon>Pentapetalae</taxon>
        <taxon>asterids</taxon>
        <taxon>lamiids</taxon>
        <taxon>Lamiales</taxon>
        <taxon>Phrymaceae</taxon>
        <taxon>Erythranthe</taxon>
    </lineage>
</organism>
<feature type="non-terminal residue" evidence="2">
    <location>
        <position position="1"/>
    </location>
</feature>
<protein>
    <recommendedName>
        <fullName evidence="1">Disease resistance protein At4g27190-like leucine-rich repeats domain-containing protein</fullName>
    </recommendedName>
</protein>
<reference evidence="2 3" key="1">
    <citation type="journal article" date="2013" name="Proc. Natl. Acad. Sci. U.S.A.">
        <title>Fine-scale variation in meiotic recombination in Mimulus inferred from population shotgun sequencing.</title>
        <authorList>
            <person name="Hellsten U."/>
            <person name="Wright K.M."/>
            <person name="Jenkins J."/>
            <person name="Shu S."/>
            <person name="Yuan Y."/>
            <person name="Wessler S.R."/>
            <person name="Schmutz J."/>
            <person name="Willis J.H."/>
            <person name="Rokhsar D.S."/>
        </authorList>
    </citation>
    <scope>NUCLEOTIDE SEQUENCE [LARGE SCALE GENOMIC DNA]</scope>
    <source>
        <strain evidence="3">cv. DUN x IM62</strain>
    </source>
</reference>
<dbReference type="Pfam" id="PF23247">
    <property type="entry name" value="LRR_RPS2"/>
    <property type="match status" value="1"/>
</dbReference>
<dbReference type="Proteomes" id="UP000030748">
    <property type="component" value="Unassembled WGS sequence"/>
</dbReference>